<evidence type="ECO:0000256" key="1">
    <source>
        <dbReference type="SAM" id="MobiDB-lite"/>
    </source>
</evidence>
<dbReference type="AlphaFoldDB" id="A0A4R6N335"/>
<protein>
    <submittedName>
        <fullName evidence="2">Uncharacterized protein involved in outer membrane biogenesis</fullName>
    </submittedName>
</protein>
<dbReference type="GO" id="GO:0005886">
    <property type="term" value="C:plasma membrane"/>
    <property type="evidence" value="ECO:0007669"/>
    <property type="project" value="TreeGrafter"/>
</dbReference>
<proteinExistence type="predicted"/>
<keyword evidence="3" id="KW-1185">Reference proteome</keyword>
<name>A0A4R6N335_9BURK</name>
<dbReference type="PANTHER" id="PTHR30441:SF8">
    <property type="entry name" value="DUF748 DOMAIN-CONTAINING PROTEIN"/>
    <property type="match status" value="1"/>
</dbReference>
<dbReference type="EMBL" id="SNXE01000004">
    <property type="protein sequence ID" value="TDP09540.1"/>
    <property type="molecule type" value="Genomic_DNA"/>
</dbReference>
<feature type="region of interest" description="Disordered" evidence="1">
    <location>
        <begin position="1120"/>
        <end position="1145"/>
    </location>
</feature>
<reference evidence="2 3" key="1">
    <citation type="submission" date="2019-03" db="EMBL/GenBank/DDBJ databases">
        <title>Genomic Encyclopedia of Type Strains, Phase IV (KMG-IV): sequencing the most valuable type-strain genomes for metagenomic binning, comparative biology and taxonomic classification.</title>
        <authorList>
            <person name="Goeker M."/>
        </authorList>
    </citation>
    <scope>NUCLEOTIDE SEQUENCE [LARGE SCALE GENOMIC DNA]</scope>
    <source>
        <strain evidence="2 3">DSM 25082</strain>
    </source>
</reference>
<accession>A0A4R6N335</accession>
<organism evidence="2 3">
    <name type="scientific">Roseateles asaccharophilus</name>
    <dbReference type="NCBI Taxonomy" id="582607"/>
    <lineage>
        <taxon>Bacteria</taxon>
        <taxon>Pseudomonadati</taxon>
        <taxon>Pseudomonadota</taxon>
        <taxon>Betaproteobacteria</taxon>
        <taxon>Burkholderiales</taxon>
        <taxon>Sphaerotilaceae</taxon>
        <taxon>Roseateles</taxon>
    </lineage>
</organism>
<gene>
    <name evidence="2" type="ORF">DFR39_104101</name>
</gene>
<sequence length="1251" mass="134707">MAHPGFPMSLAAVISGRRWLRRLALVLGVLVLLILLALWLLPRWVAGSGMQVASQALGRPVSVEAVRFEPWRLGLVLQGLRVGAASAAEPALLEVAEVDAALSLRSLWHRSLVLESLRVQGPLLRLARLGEGQYDIDDLVAHLRRPPEAGATPDDPAPDFAVYNLQLSEGQVLLDDRPYQRLHKLEQLRLDLPFLSGLDRHVAVHVQPRLAGRLNGYDFDLGGNALPFAQTREAALKLQLQDLDLQPYLAYWPAALPLKLTQGRLSADLKLGFAQTPGQRPALNLTGQLRLLDGVLAQGRQADWMAWRALSLDLKSLQPLKRELHIESLRWEAPRLQLQRDASGRLGLPTLGTQATGAAATPADKNAPAWRLSLGRLSVEEAGVDWLDRRSGAALRLQPLGLELKQLSWPLQGSAQLSLQANLQSAGKAREPSAKLGLQGQLSAEALDVQADWQDLALAWFSPYLEAELPLTLQGRLAGKASLSLPQPLDEQPESRLEAGLRELRLEQLQVQQLVAGGRREPLASLAGLSLDEARLLLGKRQVLLGQLGLREPRLQLERAADGRLRLPGVAAPSDSTPGSPASTAGWSGRLAALTVEQGGLSLSDASVRSLNRREGEAENAPYRLVAEQLRLKLQNLSYPALEKSRSPLQFSVQMGRSAAASRRFASGGRGSNPLGTLQFQGELGLAPLALSGKLSAERLPLHAADPYLDPRLGLHLRRAEAGFRGELSVVAASQGLQALLRGEALLADLRLMQTRERDGQREVGEELLSWHALSLAGLRAELVADKPPSLEVQKAALTEFYARLIVDEQGRFNLRDLGPREVQAQAQAQAPSAAAASAPALQFSLGELQLDKGTVDFSDRFIRPNYSANLSELQGSLGRVDSRQAQLAPLAIKGKVAGTGLLDISGQLLPGSPPQMDIRAAATDIELAPLSPYAGKYAGYAIERGKLSTQLHYRIDADGRLQADNQIVLNQLSFGEKIDSPDATKLPVLLAVALLKDSQGVIDVNLPVSGSLNDPEFSVGGLILKVIINLLGKALTAPFSLLMGGGSADLSQLEFAPASSQPAANLPGQLDKVAKALSDKPSLNLTLTGWADPQAEKAALQNAKVEALIQAERRRELRRQQLSSGGSAADTRGAGAEAPLPPLSDAERRRLLRQVYQASNLPGRPRNLLGLLKDVPPEQMQSLLATAQAADTEAMRQLALQRAVAVRDALLARGVPNARLFLASPRLHEAAAGQEAKPWVPRVDMALGLR</sequence>
<dbReference type="PANTHER" id="PTHR30441">
    <property type="entry name" value="DUF748 DOMAIN-CONTAINING PROTEIN"/>
    <property type="match status" value="1"/>
</dbReference>
<evidence type="ECO:0000313" key="2">
    <source>
        <dbReference type="EMBL" id="TDP09540.1"/>
    </source>
</evidence>
<dbReference type="Pfam" id="PF05359">
    <property type="entry name" value="DUF748"/>
    <property type="match status" value="2"/>
</dbReference>
<dbReference type="InterPro" id="IPR008023">
    <property type="entry name" value="DUF748"/>
</dbReference>
<comment type="caution">
    <text evidence="2">The sequence shown here is derived from an EMBL/GenBank/DDBJ whole genome shotgun (WGS) entry which is preliminary data.</text>
</comment>
<dbReference type="GO" id="GO:0090313">
    <property type="term" value="P:regulation of protein targeting to membrane"/>
    <property type="evidence" value="ECO:0007669"/>
    <property type="project" value="TreeGrafter"/>
</dbReference>
<dbReference type="InterPro" id="IPR052894">
    <property type="entry name" value="AsmA-related"/>
</dbReference>
<evidence type="ECO:0000313" key="3">
    <source>
        <dbReference type="Proteomes" id="UP000295357"/>
    </source>
</evidence>
<dbReference type="OrthoDB" id="9757969at2"/>
<dbReference type="Proteomes" id="UP000295357">
    <property type="component" value="Unassembled WGS sequence"/>
</dbReference>